<dbReference type="EMBL" id="BARV01009726">
    <property type="protein sequence ID" value="GAI03543.1"/>
    <property type="molecule type" value="Genomic_DNA"/>
</dbReference>
<gene>
    <name evidence="1" type="ORF">S06H3_19077</name>
</gene>
<sequence>MVSMGTDVIGSHDAFQLTAASGALTVAKNLSVADGSATVPTAVTGAANKRVGAFTITAGAGEGVEVSSIMVTDESAAFNYLQNLKVMHGTTQIGNTIGTLNTTTSYTFVPSPYITLAASEAYTIDVYADVKTGLSAGDKGHIVIDEVDGTGLTTNTSANYTDDVTGQIIYVAEEGTLTVTVDANTPTSDILPMLSGTG</sequence>
<reference evidence="1" key="1">
    <citation type="journal article" date="2014" name="Front. Microbiol.">
        <title>High frequency of phylogenetically diverse reductive dehalogenase-homologous genes in deep subseafloor sedimentary metagenomes.</title>
        <authorList>
            <person name="Kawai M."/>
            <person name="Futagami T."/>
            <person name="Toyoda A."/>
            <person name="Takaki Y."/>
            <person name="Nishi S."/>
            <person name="Hori S."/>
            <person name="Arai W."/>
            <person name="Tsubouchi T."/>
            <person name="Morono Y."/>
            <person name="Uchiyama I."/>
            <person name="Ito T."/>
            <person name="Fujiyama A."/>
            <person name="Inagaki F."/>
            <person name="Takami H."/>
        </authorList>
    </citation>
    <scope>NUCLEOTIDE SEQUENCE</scope>
    <source>
        <strain evidence="1">Expedition CK06-06</strain>
    </source>
</reference>
<dbReference type="AlphaFoldDB" id="X1KAB7"/>
<organism evidence="1">
    <name type="scientific">marine sediment metagenome</name>
    <dbReference type="NCBI Taxonomy" id="412755"/>
    <lineage>
        <taxon>unclassified sequences</taxon>
        <taxon>metagenomes</taxon>
        <taxon>ecological metagenomes</taxon>
    </lineage>
</organism>
<comment type="caution">
    <text evidence="1">The sequence shown here is derived from an EMBL/GenBank/DDBJ whole genome shotgun (WGS) entry which is preliminary data.</text>
</comment>
<feature type="non-terminal residue" evidence="1">
    <location>
        <position position="198"/>
    </location>
</feature>
<proteinExistence type="predicted"/>
<evidence type="ECO:0000313" key="1">
    <source>
        <dbReference type="EMBL" id="GAI03543.1"/>
    </source>
</evidence>
<accession>X1KAB7</accession>
<name>X1KAB7_9ZZZZ</name>
<protein>
    <submittedName>
        <fullName evidence="1">Uncharacterized protein</fullName>
    </submittedName>
</protein>